<keyword evidence="4" id="KW-0500">Molybdenum</keyword>
<gene>
    <name evidence="6" type="ORF">ATL41_1519</name>
</gene>
<dbReference type="NCBIfam" id="TIGR01256">
    <property type="entry name" value="modA"/>
    <property type="match status" value="1"/>
</dbReference>
<feature type="binding site" evidence="4">
    <location>
        <position position="75"/>
    </location>
    <ligand>
        <name>molybdate</name>
        <dbReference type="ChEBI" id="CHEBI:36264"/>
    </ligand>
</feature>
<name>A0A2A9EEX7_9MICO</name>
<dbReference type="GO" id="GO:0046872">
    <property type="term" value="F:metal ion binding"/>
    <property type="evidence" value="ECO:0007669"/>
    <property type="project" value="UniProtKB-KW"/>
</dbReference>
<feature type="signal peptide" evidence="5">
    <location>
        <begin position="1"/>
        <end position="23"/>
    </location>
</feature>
<dbReference type="Gene3D" id="3.40.190.10">
    <property type="entry name" value="Periplasmic binding protein-like II"/>
    <property type="match status" value="2"/>
</dbReference>
<comment type="caution">
    <text evidence="6">The sequence shown here is derived from an EMBL/GenBank/DDBJ whole genome shotgun (WGS) entry which is preliminary data.</text>
</comment>
<keyword evidence="7" id="KW-1185">Reference proteome</keyword>
<evidence type="ECO:0000256" key="4">
    <source>
        <dbReference type="PIRSR" id="PIRSR004846-1"/>
    </source>
</evidence>
<feature type="binding site" evidence="4">
    <location>
        <position position="179"/>
    </location>
    <ligand>
        <name>molybdate</name>
        <dbReference type="ChEBI" id="CHEBI:36264"/>
    </ligand>
</feature>
<dbReference type="OrthoDB" id="9785015at2"/>
<sequence>MHRRPHVAAIAALVLAAGLTACTDDETPPTLGAELAGGQPITVFAAASLATAFEQVGERFTEETGVEVRFSYAGSQDLVAQVLEGAPADVLATADERTMQRVVSEAPELVQAPARTFAKNALLIATPLGNPAGIRSFADLDGDVALVACAPEVPCGAAAQRVAEATGVELHPVSEESSVTDVVAKVLAGEADAGLVYETEVIYENIGIVPCDECEVAMNSYQAAPLAGDNSEAAAAFADFLLSETAVGIFADLGFRQA</sequence>
<evidence type="ECO:0000256" key="2">
    <source>
        <dbReference type="ARBA" id="ARBA00022723"/>
    </source>
</evidence>
<dbReference type="PROSITE" id="PS51257">
    <property type="entry name" value="PROKAR_LIPOPROTEIN"/>
    <property type="match status" value="1"/>
</dbReference>
<evidence type="ECO:0000313" key="6">
    <source>
        <dbReference type="EMBL" id="PFG36780.1"/>
    </source>
</evidence>
<feature type="chain" id="PRO_5011998619" evidence="5">
    <location>
        <begin position="24"/>
        <end position="258"/>
    </location>
</feature>
<dbReference type="Pfam" id="PF13531">
    <property type="entry name" value="SBP_bac_11"/>
    <property type="match status" value="1"/>
</dbReference>
<dbReference type="GO" id="GO:0015689">
    <property type="term" value="P:molybdate ion transport"/>
    <property type="evidence" value="ECO:0007669"/>
    <property type="project" value="InterPro"/>
</dbReference>
<dbReference type="SUPFAM" id="SSF53850">
    <property type="entry name" value="Periplasmic binding protein-like II"/>
    <property type="match status" value="1"/>
</dbReference>
<comment type="similarity">
    <text evidence="1">Belongs to the bacterial solute-binding protein ModA family.</text>
</comment>
<feature type="binding site" evidence="4">
    <location>
        <position position="48"/>
    </location>
    <ligand>
        <name>molybdate</name>
        <dbReference type="ChEBI" id="CHEBI:36264"/>
    </ligand>
</feature>
<dbReference type="PIRSF" id="PIRSF004846">
    <property type="entry name" value="ModA"/>
    <property type="match status" value="1"/>
</dbReference>
<evidence type="ECO:0000256" key="5">
    <source>
        <dbReference type="SAM" id="SignalP"/>
    </source>
</evidence>
<dbReference type="Proteomes" id="UP000221394">
    <property type="component" value="Unassembled WGS sequence"/>
</dbReference>
<keyword evidence="3 5" id="KW-0732">Signal</keyword>
<feature type="binding site" evidence="4">
    <location>
        <position position="197"/>
    </location>
    <ligand>
        <name>molybdate</name>
        <dbReference type="ChEBI" id="CHEBI:36264"/>
    </ligand>
</feature>
<dbReference type="RefSeq" id="WP_098457927.1">
    <property type="nucleotide sequence ID" value="NZ_PDJH01000001.1"/>
</dbReference>
<evidence type="ECO:0000313" key="7">
    <source>
        <dbReference type="Proteomes" id="UP000221394"/>
    </source>
</evidence>
<accession>A0A2A9EEX7</accession>
<dbReference type="AlphaFoldDB" id="A0A2A9EEX7"/>
<evidence type="ECO:0000256" key="3">
    <source>
        <dbReference type="ARBA" id="ARBA00022729"/>
    </source>
</evidence>
<dbReference type="InterPro" id="IPR050682">
    <property type="entry name" value="ModA/WtpA"/>
</dbReference>
<dbReference type="PANTHER" id="PTHR30632">
    <property type="entry name" value="MOLYBDATE-BINDING PERIPLASMIC PROTEIN"/>
    <property type="match status" value="1"/>
</dbReference>
<organism evidence="6 7">
    <name type="scientific">Flavimobilis soli</name>
    <dbReference type="NCBI Taxonomy" id="442709"/>
    <lineage>
        <taxon>Bacteria</taxon>
        <taxon>Bacillati</taxon>
        <taxon>Actinomycetota</taxon>
        <taxon>Actinomycetes</taxon>
        <taxon>Micrococcales</taxon>
        <taxon>Jonesiaceae</taxon>
        <taxon>Flavimobilis</taxon>
    </lineage>
</organism>
<dbReference type="InterPro" id="IPR005950">
    <property type="entry name" value="ModA"/>
</dbReference>
<evidence type="ECO:0000256" key="1">
    <source>
        <dbReference type="ARBA" id="ARBA00009175"/>
    </source>
</evidence>
<keyword evidence="2 4" id="KW-0479">Metal-binding</keyword>
<reference evidence="6 7" key="1">
    <citation type="submission" date="2017-10" db="EMBL/GenBank/DDBJ databases">
        <title>Sequencing the genomes of 1000 actinobacteria strains.</title>
        <authorList>
            <person name="Klenk H.-P."/>
        </authorList>
    </citation>
    <scope>NUCLEOTIDE SEQUENCE [LARGE SCALE GENOMIC DNA]</scope>
    <source>
        <strain evidence="6 7">DSM 21574</strain>
    </source>
</reference>
<dbReference type="GO" id="GO:0030973">
    <property type="term" value="F:molybdate ion binding"/>
    <property type="evidence" value="ECO:0007669"/>
    <property type="project" value="TreeGrafter"/>
</dbReference>
<proteinExistence type="inferred from homology"/>
<dbReference type="PANTHER" id="PTHR30632:SF0">
    <property type="entry name" value="SULFATE-BINDING PROTEIN"/>
    <property type="match status" value="1"/>
</dbReference>
<dbReference type="EMBL" id="PDJH01000001">
    <property type="protein sequence ID" value="PFG36780.1"/>
    <property type="molecule type" value="Genomic_DNA"/>
</dbReference>
<protein>
    <submittedName>
        <fullName evidence="6">Molybdate transport system substrate-binding protein</fullName>
    </submittedName>
</protein>